<name>A0A6J6NWC5_9ZZZZ</name>
<keyword evidence="4" id="KW-0560">Oxidoreductase</keyword>
<protein>
    <submittedName>
        <fullName evidence="8">Unannotated protein</fullName>
    </submittedName>
</protein>
<organism evidence="8">
    <name type="scientific">freshwater metagenome</name>
    <dbReference type="NCBI Taxonomy" id="449393"/>
    <lineage>
        <taxon>unclassified sequences</taxon>
        <taxon>metagenomes</taxon>
        <taxon>ecological metagenomes</taxon>
    </lineage>
</organism>
<evidence type="ECO:0000256" key="4">
    <source>
        <dbReference type="ARBA" id="ARBA00023002"/>
    </source>
</evidence>
<evidence type="ECO:0000313" key="8">
    <source>
        <dbReference type="EMBL" id="CAB4688834.1"/>
    </source>
</evidence>
<gene>
    <name evidence="8" type="ORF">UFOPK2399_00552</name>
</gene>
<keyword evidence="3" id="KW-0521">NADP</keyword>
<evidence type="ECO:0000259" key="7">
    <source>
        <dbReference type="Pfam" id="PF03447"/>
    </source>
</evidence>
<dbReference type="PIRSF" id="PIRSF005227">
    <property type="entry name" value="Asp_dh_NAD_syn"/>
    <property type="match status" value="1"/>
</dbReference>
<evidence type="ECO:0000256" key="1">
    <source>
        <dbReference type="ARBA" id="ARBA00008331"/>
    </source>
</evidence>
<comment type="similarity">
    <text evidence="1">Belongs to the L-aspartate dehydrogenase family.</text>
</comment>
<proteinExistence type="inferred from homology"/>
<dbReference type="GO" id="GO:0050661">
    <property type="term" value="F:NADP binding"/>
    <property type="evidence" value="ECO:0007669"/>
    <property type="project" value="InterPro"/>
</dbReference>
<dbReference type="PANTHER" id="PTHR31873:SF6">
    <property type="entry name" value="ASPARTATE DEHYDROGENASE DOMAIN-CONTAINING PROTEIN"/>
    <property type="match status" value="1"/>
</dbReference>
<accession>A0A6J6NWC5</accession>
<dbReference type="HAMAP" id="MF_01265">
    <property type="entry name" value="NadX"/>
    <property type="match status" value="1"/>
</dbReference>
<evidence type="ECO:0000256" key="3">
    <source>
        <dbReference type="ARBA" id="ARBA00022857"/>
    </source>
</evidence>
<dbReference type="Pfam" id="PF03447">
    <property type="entry name" value="NAD_binding_3"/>
    <property type="match status" value="1"/>
</dbReference>
<dbReference type="Gene3D" id="3.30.360.10">
    <property type="entry name" value="Dihydrodipicolinate Reductase, domain 2"/>
    <property type="match status" value="1"/>
</dbReference>
<dbReference type="InterPro" id="IPR005106">
    <property type="entry name" value="Asp/hSer_DH_NAD-bd"/>
</dbReference>
<dbReference type="AlphaFoldDB" id="A0A6J6NWC5"/>
<keyword evidence="2" id="KW-0662">Pyridine nucleotide biosynthesis</keyword>
<feature type="domain" description="Aspartate/homoserine dehydrogenase NAD-binding" evidence="7">
    <location>
        <begin position="10"/>
        <end position="115"/>
    </location>
</feature>
<dbReference type="EMBL" id="CAEZXP010000001">
    <property type="protein sequence ID" value="CAB4688834.1"/>
    <property type="molecule type" value="Genomic_DNA"/>
</dbReference>
<dbReference type="GO" id="GO:0033735">
    <property type="term" value="F:aspartate dehydrogenase [NAD(P)+] activity"/>
    <property type="evidence" value="ECO:0007669"/>
    <property type="project" value="InterPro"/>
</dbReference>
<keyword evidence="5" id="KW-0520">NAD</keyword>
<evidence type="ECO:0000259" key="6">
    <source>
        <dbReference type="Pfam" id="PF01958"/>
    </source>
</evidence>
<dbReference type="PANTHER" id="PTHR31873">
    <property type="entry name" value="L-ASPARTATE DEHYDROGENASE-RELATED"/>
    <property type="match status" value="1"/>
</dbReference>
<sequence>MEPKRVAIIGTGPIGVGVADALLEGSLPGLALLGVLTESPTDELLDYRFASAAQLADADVIVEAASHGAVHALIEPLLAAGKTVVLVSTGALADTSLRERLLAAAAAGGGKIVVPSGAVGALDLVVAAAGAGLDEVIVEQRKPPSSLLPADEAVDLTAPTVVFDGTVAEVVTRFPKTTNVAASVALAGLGFERTRALVVADPALRANQVRLTLRGSFGEAELTLANVPSANPKTSAIVAHSVIATLARLGSPLVIPG</sequence>
<reference evidence="8" key="1">
    <citation type="submission" date="2020-05" db="EMBL/GenBank/DDBJ databases">
        <authorList>
            <person name="Chiriac C."/>
            <person name="Salcher M."/>
            <person name="Ghai R."/>
            <person name="Kavagutti S V."/>
        </authorList>
    </citation>
    <scope>NUCLEOTIDE SEQUENCE</scope>
</reference>
<dbReference type="SUPFAM" id="SSF55347">
    <property type="entry name" value="Glyceraldehyde-3-phosphate dehydrogenase-like, C-terminal domain"/>
    <property type="match status" value="1"/>
</dbReference>
<dbReference type="InterPro" id="IPR002811">
    <property type="entry name" value="Asp_DH"/>
</dbReference>
<dbReference type="Pfam" id="PF01958">
    <property type="entry name" value="Asp_DH_C"/>
    <property type="match status" value="1"/>
</dbReference>
<dbReference type="SUPFAM" id="SSF51735">
    <property type="entry name" value="NAD(P)-binding Rossmann-fold domains"/>
    <property type="match status" value="1"/>
</dbReference>
<dbReference type="InterPro" id="IPR036291">
    <property type="entry name" value="NAD(P)-bd_dom_sf"/>
</dbReference>
<dbReference type="Gene3D" id="3.40.50.720">
    <property type="entry name" value="NAD(P)-binding Rossmann-like Domain"/>
    <property type="match status" value="1"/>
</dbReference>
<feature type="domain" description="Aspartate dehydrogenase" evidence="6">
    <location>
        <begin position="157"/>
        <end position="243"/>
    </location>
</feature>
<evidence type="ECO:0000256" key="2">
    <source>
        <dbReference type="ARBA" id="ARBA00022642"/>
    </source>
</evidence>
<evidence type="ECO:0000256" key="5">
    <source>
        <dbReference type="ARBA" id="ARBA00023027"/>
    </source>
</evidence>
<dbReference type="GO" id="GO:0009435">
    <property type="term" value="P:NAD+ biosynthetic process"/>
    <property type="evidence" value="ECO:0007669"/>
    <property type="project" value="InterPro"/>
</dbReference>
<dbReference type="InterPro" id="IPR020626">
    <property type="entry name" value="Asp_DH_prok"/>
</dbReference>
<dbReference type="InterPro" id="IPR011182">
    <property type="entry name" value="L-Asp_DH"/>
</dbReference>